<evidence type="ECO:0000313" key="2">
    <source>
        <dbReference type="Proteomes" id="UP001163603"/>
    </source>
</evidence>
<sequence length="80" mass="8892">MASAASERVELAKLCSSRNWSKAIRVLDSLLAQACVVQDICNRAFCYSQLELHKHVIKDCDKALQLDPTVLQAYILKGLS</sequence>
<keyword evidence="2" id="KW-1185">Reference proteome</keyword>
<protein>
    <submittedName>
        <fullName evidence="1">Uncharacterized protein</fullName>
    </submittedName>
</protein>
<accession>A0ACC0YQV6</accession>
<dbReference type="Proteomes" id="UP001163603">
    <property type="component" value="Chromosome 5"/>
</dbReference>
<name>A0ACC0YQV6_9ROSI</name>
<comment type="caution">
    <text evidence="1">The sequence shown here is derived from an EMBL/GenBank/DDBJ whole genome shotgun (WGS) entry which is preliminary data.</text>
</comment>
<proteinExistence type="predicted"/>
<organism evidence="1 2">
    <name type="scientific">Pistacia integerrima</name>
    <dbReference type="NCBI Taxonomy" id="434235"/>
    <lineage>
        <taxon>Eukaryota</taxon>
        <taxon>Viridiplantae</taxon>
        <taxon>Streptophyta</taxon>
        <taxon>Embryophyta</taxon>
        <taxon>Tracheophyta</taxon>
        <taxon>Spermatophyta</taxon>
        <taxon>Magnoliopsida</taxon>
        <taxon>eudicotyledons</taxon>
        <taxon>Gunneridae</taxon>
        <taxon>Pentapetalae</taxon>
        <taxon>rosids</taxon>
        <taxon>malvids</taxon>
        <taxon>Sapindales</taxon>
        <taxon>Anacardiaceae</taxon>
        <taxon>Pistacia</taxon>
    </lineage>
</organism>
<gene>
    <name evidence="1" type="ORF">Pint_27945</name>
</gene>
<evidence type="ECO:0000313" key="1">
    <source>
        <dbReference type="EMBL" id="KAJ0040580.1"/>
    </source>
</evidence>
<dbReference type="EMBL" id="CM047740">
    <property type="protein sequence ID" value="KAJ0040580.1"/>
    <property type="molecule type" value="Genomic_DNA"/>
</dbReference>
<reference evidence="2" key="1">
    <citation type="journal article" date="2023" name="G3 (Bethesda)">
        <title>Genome assembly and association tests identify interacting loci associated with vigor, precocity, and sex in interspecific pistachio rootstocks.</title>
        <authorList>
            <person name="Palmer W."/>
            <person name="Jacygrad E."/>
            <person name="Sagayaradj S."/>
            <person name="Cavanaugh K."/>
            <person name="Han R."/>
            <person name="Bertier L."/>
            <person name="Beede B."/>
            <person name="Kafkas S."/>
            <person name="Golino D."/>
            <person name="Preece J."/>
            <person name="Michelmore R."/>
        </authorList>
    </citation>
    <scope>NUCLEOTIDE SEQUENCE [LARGE SCALE GENOMIC DNA]</scope>
</reference>